<dbReference type="SUPFAM" id="SSF47336">
    <property type="entry name" value="ACP-like"/>
    <property type="match status" value="1"/>
</dbReference>
<dbReference type="InterPro" id="IPR036736">
    <property type="entry name" value="ACP-like_sf"/>
</dbReference>
<dbReference type="EMBL" id="JAUSYA010000001">
    <property type="protein sequence ID" value="MDQ0685359.1"/>
    <property type="molecule type" value="Genomic_DNA"/>
</dbReference>
<dbReference type="PROSITE" id="PS00012">
    <property type="entry name" value="PHOSPHOPANTETHEINE"/>
    <property type="match status" value="1"/>
</dbReference>
<evidence type="ECO:0000313" key="4">
    <source>
        <dbReference type="EMBL" id="MDQ0685359.1"/>
    </source>
</evidence>
<proteinExistence type="predicted"/>
<dbReference type="InterPro" id="IPR009081">
    <property type="entry name" value="PP-bd_ACP"/>
</dbReference>
<dbReference type="RefSeq" id="WP_057577785.1">
    <property type="nucleotide sequence ID" value="NZ_JAUSYA010000001.1"/>
</dbReference>
<evidence type="ECO:0000313" key="5">
    <source>
        <dbReference type="Proteomes" id="UP001243364"/>
    </source>
</evidence>
<name>A0ABU0Q3W4_STRAH</name>
<keyword evidence="5" id="KW-1185">Reference proteome</keyword>
<evidence type="ECO:0000256" key="2">
    <source>
        <dbReference type="ARBA" id="ARBA00022553"/>
    </source>
</evidence>
<reference evidence="4 5" key="1">
    <citation type="submission" date="2023-07" db="EMBL/GenBank/DDBJ databases">
        <title>Comparative genomics of wheat-associated soil bacteria to identify genetic determinants of phenazine resistance.</title>
        <authorList>
            <person name="Mouncey N."/>
        </authorList>
    </citation>
    <scope>NUCLEOTIDE SEQUENCE [LARGE SCALE GENOMIC DNA]</scope>
    <source>
        <strain evidence="4 5">W4I19-2</strain>
    </source>
</reference>
<dbReference type="Gene3D" id="1.10.1200.10">
    <property type="entry name" value="ACP-like"/>
    <property type="match status" value="1"/>
</dbReference>
<gene>
    <name evidence="4" type="ORF">QFZ56_004322</name>
</gene>
<evidence type="ECO:0000256" key="1">
    <source>
        <dbReference type="ARBA" id="ARBA00022450"/>
    </source>
</evidence>
<sequence>MAELTIDRLKDILRISAGEDESEQLAGDIGGTTFGELGYDSLALLETAALIKREFGVDITDDMEHLNTPQAITDFVNGKSLA</sequence>
<organism evidence="4 5">
    <name type="scientific">Streptomyces achromogenes</name>
    <dbReference type="NCBI Taxonomy" id="67255"/>
    <lineage>
        <taxon>Bacteria</taxon>
        <taxon>Bacillati</taxon>
        <taxon>Actinomycetota</taxon>
        <taxon>Actinomycetes</taxon>
        <taxon>Kitasatosporales</taxon>
        <taxon>Streptomycetaceae</taxon>
        <taxon>Streptomyces</taxon>
    </lineage>
</organism>
<dbReference type="InterPro" id="IPR006162">
    <property type="entry name" value="Ppantetheine_attach_site"/>
</dbReference>
<protein>
    <submittedName>
        <fullName evidence="4">Act minimal PKS acyl carrier protein</fullName>
    </submittedName>
</protein>
<comment type="caution">
    <text evidence="4">The sequence shown here is derived from an EMBL/GenBank/DDBJ whole genome shotgun (WGS) entry which is preliminary data.</text>
</comment>
<dbReference type="Proteomes" id="UP001243364">
    <property type="component" value="Unassembled WGS sequence"/>
</dbReference>
<keyword evidence="1" id="KW-0596">Phosphopantetheine</keyword>
<dbReference type="PROSITE" id="PS50075">
    <property type="entry name" value="CARRIER"/>
    <property type="match status" value="1"/>
</dbReference>
<keyword evidence="2" id="KW-0597">Phosphoprotein</keyword>
<accession>A0ABU0Q3W4</accession>
<feature type="domain" description="Carrier" evidence="3">
    <location>
        <begin position="3"/>
        <end position="82"/>
    </location>
</feature>
<dbReference type="Pfam" id="PF00550">
    <property type="entry name" value="PP-binding"/>
    <property type="match status" value="1"/>
</dbReference>
<evidence type="ECO:0000259" key="3">
    <source>
        <dbReference type="PROSITE" id="PS50075"/>
    </source>
</evidence>